<keyword evidence="4" id="KW-0645">Protease</keyword>
<evidence type="ECO:0000256" key="2">
    <source>
        <dbReference type="SAM" id="MobiDB-lite"/>
    </source>
</evidence>
<keyword evidence="4" id="KW-0378">Hydrolase</keyword>
<dbReference type="GO" id="GO:0046797">
    <property type="term" value="P:viral procapsid maturation"/>
    <property type="evidence" value="ECO:0007669"/>
    <property type="project" value="UniProtKB-KW"/>
</dbReference>
<name>A0A6J5NJP8_9CAUD</name>
<feature type="region of interest" description="Disordered" evidence="2">
    <location>
        <begin position="290"/>
        <end position="311"/>
    </location>
</feature>
<dbReference type="Gene3D" id="1.20.1480.30">
    <property type="entry name" value="Designed four-helix bundle protein"/>
    <property type="match status" value="1"/>
</dbReference>
<protein>
    <submittedName>
        <fullName evidence="4">Prohead protease</fullName>
    </submittedName>
</protein>
<feature type="coiled-coil region" evidence="1">
    <location>
        <begin position="342"/>
        <end position="390"/>
    </location>
</feature>
<proteinExistence type="predicted"/>
<dbReference type="EMBL" id="LR796651">
    <property type="protein sequence ID" value="CAB4157681.1"/>
    <property type="molecule type" value="Genomic_DNA"/>
</dbReference>
<keyword evidence="1" id="KW-0175">Coiled coil</keyword>
<evidence type="ECO:0000259" key="3">
    <source>
        <dbReference type="Pfam" id="PF14550"/>
    </source>
</evidence>
<feature type="compositionally biased region" description="Low complexity" evidence="2">
    <location>
        <begin position="290"/>
        <end position="308"/>
    </location>
</feature>
<dbReference type="InterPro" id="IPR027924">
    <property type="entry name" value="XkdF"/>
</dbReference>
<organism evidence="4">
    <name type="scientific">uncultured Caudovirales phage</name>
    <dbReference type="NCBI Taxonomy" id="2100421"/>
    <lineage>
        <taxon>Viruses</taxon>
        <taxon>Duplodnaviria</taxon>
        <taxon>Heunggongvirae</taxon>
        <taxon>Uroviricota</taxon>
        <taxon>Caudoviricetes</taxon>
        <taxon>Peduoviridae</taxon>
        <taxon>Maltschvirus</taxon>
        <taxon>Maltschvirus maltsch</taxon>
    </lineage>
</organism>
<reference evidence="4" key="1">
    <citation type="submission" date="2020-04" db="EMBL/GenBank/DDBJ databases">
        <authorList>
            <person name="Chiriac C."/>
            <person name="Salcher M."/>
            <person name="Ghai R."/>
            <person name="Kavagutti S V."/>
        </authorList>
    </citation>
    <scope>NUCLEOTIDE SEQUENCE</scope>
</reference>
<dbReference type="GO" id="GO:0008233">
    <property type="term" value="F:peptidase activity"/>
    <property type="evidence" value="ECO:0007669"/>
    <property type="project" value="UniProtKB-KW"/>
</dbReference>
<feature type="domain" description="Phage-like element PBSX protein XkdF" evidence="3">
    <location>
        <begin position="21"/>
        <end position="125"/>
    </location>
</feature>
<dbReference type="Pfam" id="PF14550">
    <property type="entry name" value="Peptidase_S78_2"/>
    <property type="match status" value="1"/>
</dbReference>
<evidence type="ECO:0000313" key="4">
    <source>
        <dbReference type="EMBL" id="CAB4157681.1"/>
    </source>
</evidence>
<sequence length="442" mass="48622">MIINKAHWITEGDNVRFSMPIGKVDQERRIVSGFATLDNVDKQNDIVTTEASLEAFRKFRGNLREMHQPSAVGKIVSFKEDRYFEPQSKKFYSGVYVSAYVSRGAQDTWEKVLDGTLTGFSIGGNITKSDDTFDEKLDKSVRIIKEYELFELSLVDNPANQFANVISIEKVDGKNTVSGYLSKTEVRNVFWDSENDIVLMSEDDSADSPTSGKPMKNIGFVEKSDSEDTEKIKFLVDSAKGIRTIKMTEEENPMTEETTIVEAQGAETVELVENVEVAPEAAAVAVEEAPVEVPAEDTPATEPAAEAAPEAEEAPVVEEANDSVDAVVNATEEVAKAVSSINENLTNALSNLAETVKSMQTTVDAITKSLEAVTGEVKSVSNEVKEVKGNFNEFGKRVDMVEKDTAFRKSGDLGEIVQEFSEVKTQKSLWGGRFLKTADLFQ</sequence>
<accession>A0A6J5NJP8</accession>
<gene>
    <name evidence="4" type="ORF">UFOVP694_39</name>
</gene>
<evidence type="ECO:0000256" key="1">
    <source>
        <dbReference type="SAM" id="Coils"/>
    </source>
</evidence>
<dbReference type="GO" id="GO:0006508">
    <property type="term" value="P:proteolysis"/>
    <property type="evidence" value="ECO:0007669"/>
    <property type="project" value="UniProtKB-KW"/>
</dbReference>